<evidence type="ECO:0000313" key="3">
    <source>
        <dbReference type="Proteomes" id="UP001304467"/>
    </source>
</evidence>
<dbReference type="EMBL" id="JAWRLE010000008">
    <property type="protein sequence ID" value="MEB2578802.1"/>
    <property type="molecule type" value="Genomic_DNA"/>
</dbReference>
<evidence type="ECO:0000259" key="1">
    <source>
        <dbReference type="Pfam" id="PF14534"/>
    </source>
</evidence>
<accession>A0ABU5WK56</accession>
<dbReference type="InterPro" id="IPR027843">
    <property type="entry name" value="DUF4440"/>
</dbReference>
<dbReference type="Pfam" id="PF14534">
    <property type="entry name" value="DUF4440"/>
    <property type="match status" value="1"/>
</dbReference>
<reference evidence="2 3" key="1">
    <citation type="journal article" date="2023" name="Front. Microbiol.">
        <title>Genomic analyses of Burkholderia respiratory isolates indicates two evolutionarily distinct B. anthina clades.</title>
        <authorList>
            <person name="Pham A."/>
            <person name="Volmer J.G."/>
            <person name="Chambers D.C."/>
            <person name="Smith D.J."/>
            <person name="Reid D.W."/>
            <person name="Burr L."/>
            <person name="Wells T.J."/>
        </authorList>
    </citation>
    <scope>NUCLEOTIDE SEQUENCE [LARGE SCALE GENOMIC DNA]</scope>
    <source>
        <strain evidence="2 3">BCCIQ07A</strain>
    </source>
</reference>
<dbReference type="SUPFAM" id="SSF54427">
    <property type="entry name" value="NTF2-like"/>
    <property type="match status" value="1"/>
</dbReference>
<evidence type="ECO:0000313" key="2">
    <source>
        <dbReference type="EMBL" id="MEB2578802.1"/>
    </source>
</evidence>
<name>A0ABU5WK56_9BURK</name>
<dbReference type="InterPro" id="IPR032710">
    <property type="entry name" value="NTF2-like_dom_sf"/>
</dbReference>
<gene>
    <name evidence="2" type="ORF">SB593_07480</name>
</gene>
<organism evidence="2 3">
    <name type="scientific">Burkholderia anthinoferrum</name>
    <dbReference type="NCBI Taxonomy" id="3090833"/>
    <lineage>
        <taxon>Bacteria</taxon>
        <taxon>Pseudomonadati</taxon>
        <taxon>Pseudomonadota</taxon>
        <taxon>Betaproteobacteria</taxon>
        <taxon>Burkholderiales</taxon>
        <taxon>Burkholderiaceae</taxon>
        <taxon>Burkholderia</taxon>
    </lineage>
</organism>
<dbReference type="Gene3D" id="3.10.450.50">
    <property type="match status" value="1"/>
</dbReference>
<comment type="caution">
    <text evidence="2">The sequence shown here is derived from an EMBL/GenBank/DDBJ whole genome shotgun (WGS) entry which is preliminary data.</text>
</comment>
<keyword evidence="3" id="KW-1185">Reference proteome</keyword>
<sequence length="123" mass="14509">MEPRFTLAQMRDVWIDAYRHADVEQLDFVASPHFFVRHEARIRPKAQFLARMRVVAAERTPDRPAIAYRDETMQIVTRGRCATITGIGSVRIDQAIDSRFDFVEQWCVIDARWRIAALWHEHK</sequence>
<dbReference type="Proteomes" id="UP001304467">
    <property type="component" value="Unassembled WGS sequence"/>
</dbReference>
<proteinExistence type="predicted"/>
<dbReference type="RefSeq" id="WP_059574397.1">
    <property type="nucleotide sequence ID" value="NZ_JAWRKY010000008.1"/>
</dbReference>
<protein>
    <submittedName>
        <fullName evidence="2">DUF4440 domain-containing protein</fullName>
    </submittedName>
</protein>
<feature type="domain" description="DUF4440" evidence="1">
    <location>
        <begin position="10"/>
        <end position="115"/>
    </location>
</feature>